<organism evidence="1 2">
    <name type="scientific">Pseudoflavonifractor capillosus ATCC 29799</name>
    <dbReference type="NCBI Taxonomy" id="411467"/>
    <lineage>
        <taxon>Bacteria</taxon>
        <taxon>Bacillati</taxon>
        <taxon>Bacillota</taxon>
        <taxon>Clostridia</taxon>
        <taxon>Eubacteriales</taxon>
        <taxon>Oscillospiraceae</taxon>
        <taxon>Pseudoflavonifractor</taxon>
    </lineage>
</organism>
<reference evidence="1 2" key="2">
    <citation type="submission" date="2007-06" db="EMBL/GenBank/DDBJ databases">
        <title>Draft genome sequence of Pseudoflavonifractor capillosus ATCC 29799.</title>
        <authorList>
            <person name="Sudarsanam P."/>
            <person name="Ley R."/>
            <person name="Guruge J."/>
            <person name="Turnbaugh P.J."/>
            <person name="Mahowald M."/>
            <person name="Liep D."/>
            <person name="Gordon J."/>
        </authorList>
    </citation>
    <scope>NUCLEOTIDE SEQUENCE [LARGE SCALE GENOMIC DNA]</scope>
    <source>
        <strain evidence="1 2">ATCC 29799</strain>
    </source>
</reference>
<dbReference type="AlphaFoldDB" id="A6P0H7"/>
<dbReference type="OrthoDB" id="2086521at2"/>
<dbReference type="STRING" id="411467.BACCAP_03988"/>
<dbReference type="RefSeq" id="WP_006574470.1">
    <property type="nucleotide sequence ID" value="NZ_AAXG02000042.1"/>
</dbReference>
<sequence>MIWMDSYAKIHALTLGWVTCEDDLTDWTDETLWPLVSHTDIESMLWAMSAFVVITSTPPPAGVTPYIYRLACKIVGDKIEQVIETKRKAAESCP</sequence>
<evidence type="ECO:0000313" key="1">
    <source>
        <dbReference type="EMBL" id="EDM98109.1"/>
    </source>
</evidence>
<dbReference type="Proteomes" id="UP000003639">
    <property type="component" value="Unassembled WGS sequence"/>
</dbReference>
<name>A6P0H7_9FIRM</name>
<dbReference type="EMBL" id="AAXG02000042">
    <property type="protein sequence ID" value="EDM98109.1"/>
    <property type="molecule type" value="Genomic_DNA"/>
</dbReference>
<evidence type="ECO:0000313" key="2">
    <source>
        <dbReference type="Proteomes" id="UP000003639"/>
    </source>
</evidence>
<comment type="caution">
    <text evidence="1">The sequence shown here is derived from an EMBL/GenBank/DDBJ whole genome shotgun (WGS) entry which is preliminary data.</text>
</comment>
<keyword evidence="2" id="KW-1185">Reference proteome</keyword>
<accession>A6P0H7</accession>
<gene>
    <name evidence="1" type="ORF">BACCAP_03988</name>
</gene>
<proteinExistence type="predicted"/>
<reference evidence="1 2" key="1">
    <citation type="submission" date="2007-04" db="EMBL/GenBank/DDBJ databases">
        <authorList>
            <person name="Fulton L."/>
            <person name="Clifton S."/>
            <person name="Fulton B."/>
            <person name="Xu J."/>
            <person name="Minx P."/>
            <person name="Pepin K.H."/>
            <person name="Johnson M."/>
            <person name="Thiruvilangam P."/>
            <person name="Bhonagiri V."/>
            <person name="Nash W.E."/>
            <person name="Mardis E.R."/>
            <person name="Wilson R.K."/>
        </authorList>
    </citation>
    <scope>NUCLEOTIDE SEQUENCE [LARGE SCALE GENOMIC DNA]</scope>
    <source>
        <strain evidence="1 2">ATCC 29799</strain>
    </source>
</reference>
<protein>
    <submittedName>
        <fullName evidence="1">Uncharacterized protein</fullName>
    </submittedName>
</protein>